<sequence length="148" mass="16520">MPHRFALRVYYEDTDLAGIVYYANYLKFIERARSEWLRDLGVDQAAMKAEGGQVFAVRRVEADYLRPARFDDLLTVTTDLAEARPARVILSQSVLRGTETLFAARVTIACLDAQGRPTRLPPDLAAALHRAPPGGRETGSTDRPRADM</sequence>
<evidence type="ECO:0000256" key="2">
    <source>
        <dbReference type="ARBA" id="ARBA00022801"/>
    </source>
</evidence>
<name>A0ABT9JCS2_9RHOB</name>
<dbReference type="RefSeq" id="WP_305963466.1">
    <property type="nucleotide sequence ID" value="NZ_JAVAMQ010000009.1"/>
</dbReference>
<comment type="similarity">
    <text evidence="1">Belongs to the 4-hydroxybenzoyl-CoA thioesterase family.</text>
</comment>
<evidence type="ECO:0000256" key="1">
    <source>
        <dbReference type="ARBA" id="ARBA00005953"/>
    </source>
</evidence>
<dbReference type="SUPFAM" id="SSF54637">
    <property type="entry name" value="Thioesterase/thiol ester dehydrase-isomerase"/>
    <property type="match status" value="1"/>
</dbReference>
<dbReference type="InterPro" id="IPR029069">
    <property type="entry name" value="HotDog_dom_sf"/>
</dbReference>
<dbReference type="PANTHER" id="PTHR31793">
    <property type="entry name" value="4-HYDROXYBENZOYL-COA THIOESTERASE FAMILY MEMBER"/>
    <property type="match status" value="1"/>
</dbReference>
<dbReference type="Proteomes" id="UP001224997">
    <property type="component" value="Unassembled WGS sequence"/>
</dbReference>
<accession>A0ABT9JCS2</accession>
<reference evidence="4 5" key="1">
    <citation type="submission" date="2023-08" db="EMBL/GenBank/DDBJ databases">
        <authorList>
            <person name="Park J.-S."/>
        </authorList>
    </citation>
    <scope>NUCLEOTIDE SEQUENCE [LARGE SCALE GENOMIC DNA]</scope>
    <source>
        <strain evidence="4 5">2205BS29-5</strain>
    </source>
</reference>
<dbReference type="Pfam" id="PF13279">
    <property type="entry name" value="4HBT_2"/>
    <property type="match status" value="1"/>
</dbReference>
<dbReference type="InterPro" id="IPR014166">
    <property type="entry name" value="Tol-Pal_acyl-CoA_thioesterase"/>
</dbReference>
<evidence type="ECO:0000256" key="3">
    <source>
        <dbReference type="SAM" id="MobiDB-lite"/>
    </source>
</evidence>
<protein>
    <submittedName>
        <fullName evidence="4">Tol-pal system-associated acyl-CoA thioesterase</fullName>
    </submittedName>
</protein>
<organism evidence="4 5">
    <name type="scientific">Paracoccus spongiarum</name>
    <dbReference type="NCBI Taxonomy" id="3064387"/>
    <lineage>
        <taxon>Bacteria</taxon>
        <taxon>Pseudomonadati</taxon>
        <taxon>Pseudomonadota</taxon>
        <taxon>Alphaproteobacteria</taxon>
        <taxon>Rhodobacterales</taxon>
        <taxon>Paracoccaceae</taxon>
        <taxon>Paracoccus</taxon>
    </lineage>
</organism>
<dbReference type="InterPro" id="IPR006684">
    <property type="entry name" value="YbgC/YbaW"/>
</dbReference>
<dbReference type="PANTHER" id="PTHR31793:SF37">
    <property type="entry name" value="ACYL-COA THIOESTER HYDROLASE YBGC"/>
    <property type="match status" value="1"/>
</dbReference>
<keyword evidence="2" id="KW-0378">Hydrolase</keyword>
<evidence type="ECO:0000313" key="5">
    <source>
        <dbReference type="Proteomes" id="UP001224997"/>
    </source>
</evidence>
<dbReference type="EMBL" id="JAVAMQ010000009">
    <property type="protein sequence ID" value="MDP5307612.1"/>
    <property type="molecule type" value="Genomic_DNA"/>
</dbReference>
<proteinExistence type="inferred from homology"/>
<evidence type="ECO:0000313" key="4">
    <source>
        <dbReference type="EMBL" id="MDP5307612.1"/>
    </source>
</evidence>
<dbReference type="NCBIfam" id="TIGR02799">
    <property type="entry name" value="thio_ybgC"/>
    <property type="match status" value="1"/>
</dbReference>
<feature type="compositionally biased region" description="Basic and acidic residues" evidence="3">
    <location>
        <begin position="139"/>
        <end position="148"/>
    </location>
</feature>
<comment type="caution">
    <text evidence="4">The sequence shown here is derived from an EMBL/GenBank/DDBJ whole genome shotgun (WGS) entry which is preliminary data.</text>
</comment>
<dbReference type="NCBIfam" id="TIGR00051">
    <property type="entry name" value="YbgC/FadM family acyl-CoA thioesterase"/>
    <property type="match status" value="1"/>
</dbReference>
<keyword evidence="5" id="KW-1185">Reference proteome</keyword>
<gene>
    <name evidence="4" type="primary">ybgC</name>
    <name evidence="4" type="ORF">Q5Y72_10970</name>
</gene>
<dbReference type="InterPro" id="IPR050563">
    <property type="entry name" value="4-hydroxybenzoyl-CoA_TE"/>
</dbReference>
<feature type="region of interest" description="Disordered" evidence="3">
    <location>
        <begin position="125"/>
        <end position="148"/>
    </location>
</feature>
<dbReference type="PIRSF" id="PIRSF003230">
    <property type="entry name" value="YbgC"/>
    <property type="match status" value="1"/>
</dbReference>
<dbReference type="Gene3D" id="3.10.129.10">
    <property type="entry name" value="Hotdog Thioesterase"/>
    <property type="match status" value="1"/>
</dbReference>
<dbReference type="CDD" id="cd00586">
    <property type="entry name" value="4HBT"/>
    <property type="match status" value="1"/>
</dbReference>